<dbReference type="EMBL" id="JAQQWL010000006">
    <property type="protein sequence ID" value="KAK8070059.1"/>
    <property type="molecule type" value="Genomic_DNA"/>
</dbReference>
<feature type="region of interest" description="Disordered" evidence="1">
    <location>
        <begin position="38"/>
        <end position="61"/>
    </location>
</feature>
<dbReference type="GeneID" id="92091147"/>
<feature type="chain" id="PRO_5047010890" evidence="2">
    <location>
        <begin position="25"/>
        <end position="61"/>
    </location>
</feature>
<keyword evidence="2" id="KW-0732">Signal</keyword>
<accession>A0ABR1VFQ6</accession>
<protein>
    <submittedName>
        <fullName evidence="3">Uncharacterized protein</fullName>
    </submittedName>
</protein>
<gene>
    <name evidence="3" type="ORF">PG994_006675</name>
</gene>
<evidence type="ECO:0000256" key="1">
    <source>
        <dbReference type="SAM" id="MobiDB-lite"/>
    </source>
</evidence>
<keyword evidence="4" id="KW-1185">Reference proteome</keyword>
<sequence length="61" mass="6139">MSNAFTRLLALSIAFGGLIGSGFSGPIPSPEERTTAIAPAAVEGPLRTDPAPLSTARASMP</sequence>
<dbReference type="RefSeq" id="XP_066717353.1">
    <property type="nucleotide sequence ID" value="XM_066858084.1"/>
</dbReference>
<evidence type="ECO:0000256" key="2">
    <source>
        <dbReference type="SAM" id="SignalP"/>
    </source>
</evidence>
<evidence type="ECO:0000313" key="4">
    <source>
        <dbReference type="Proteomes" id="UP001480595"/>
    </source>
</evidence>
<proteinExistence type="predicted"/>
<comment type="caution">
    <text evidence="3">The sequence shown here is derived from an EMBL/GenBank/DDBJ whole genome shotgun (WGS) entry which is preliminary data.</text>
</comment>
<reference evidence="3 4" key="1">
    <citation type="submission" date="2023-01" db="EMBL/GenBank/DDBJ databases">
        <title>Analysis of 21 Apiospora genomes using comparative genomics revels a genus with tremendous synthesis potential of carbohydrate active enzymes and secondary metabolites.</title>
        <authorList>
            <person name="Sorensen T."/>
        </authorList>
    </citation>
    <scope>NUCLEOTIDE SEQUENCE [LARGE SCALE GENOMIC DNA]</scope>
    <source>
        <strain evidence="3 4">CBS 135458</strain>
    </source>
</reference>
<evidence type="ECO:0000313" key="3">
    <source>
        <dbReference type="EMBL" id="KAK8070059.1"/>
    </source>
</evidence>
<name>A0ABR1VFQ6_9PEZI</name>
<dbReference type="Proteomes" id="UP001480595">
    <property type="component" value="Unassembled WGS sequence"/>
</dbReference>
<feature type="signal peptide" evidence="2">
    <location>
        <begin position="1"/>
        <end position="24"/>
    </location>
</feature>
<organism evidence="3 4">
    <name type="scientific">Apiospora phragmitis</name>
    <dbReference type="NCBI Taxonomy" id="2905665"/>
    <lineage>
        <taxon>Eukaryota</taxon>
        <taxon>Fungi</taxon>
        <taxon>Dikarya</taxon>
        <taxon>Ascomycota</taxon>
        <taxon>Pezizomycotina</taxon>
        <taxon>Sordariomycetes</taxon>
        <taxon>Xylariomycetidae</taxon>
        <taxon>Amphisphaeriales</taxon>
        <taxon>Apiosporaceae</taxon>
        <taxon>Apiospora</taxon>
    </lineage>
</organism>